<dbReference type="AlphaFoldDB" id="A0AAW0K3I3"/>
<keyword evidence="1" id="KW-0175">Coiled coil</keyword>
<name>A0AAW0K3I3_QUESU</name>
<reference evidence="2 3" key="1">
    <citation type="journal article" date="2018" name="Sci. Data">
        <title>The draft genome sequence of cork oak.</title>
        <authorList>
            <person name="Ramos A.M."/>
            <person name="Usie A."/>
            <person name="Barbosa P."/>
            <person name="Barros P.M."/>
            <person name="Capote T."/>
            <person name="Chaves I."/>
            <person name="Simoes F."/>
            <person name="Abreu I."/>
            <person name="Carrasquinho I."/>
            <person name="Faro C."/>
            <person name="Guimaraes J.B."/>
            <person name="Mendonca D."/>
            <person name="Nobrega F."/>
            <person name="Rodrigues L."/>
            <person name="Saibo N.J.M."/>
            <person name="Varela M.C."/>
            <person name="Egas C."/>
            <person name="Matos J."/>
            <person name="Miguel C.M."/>
            <person name="Oliveira M.M."/>
            <person name="Ricardo C.P."/>
            <person name="Goncalves S."/>
        </authorList>
    </citation>
    <scope>NUCLEOTIDE SEQUENCE [LARGE SCALE GENOMIC DNA]</scope>
    <source>
        <strain evidence="3">cv. HL8</strain>
    </source>
</reference>
<dbReference type="PANTHER" id="PTHR43977">
    <property type="entry name" value="STRUCTURAL MAINTENANCE OF CHROMOSOMES PROTEIN 3"/>
    <property type="match status" value="1"/>
</dbReference>
<protein>
    <submittedName>
        <fullName evidence="2">Structural maintenance of chromosomes protein 3</fullName>
    </submittedName>
</protein>
<proteinExistence type="predicted"/>
<evidence type="ECO:0000256" key="1">
    <source>
        <dbReference type="SAM" id="Coils"/>
    </source>
</evidence>
<dbReference type="EMBL" id="PKMF04000404">
    <property type="protein sequence ID" value="KAK7833557.1"/>
    <property type="molecule type" value="Genomic_DNA"/>
</dbReference>
<comment type="caution">
    <text evidence="2">The sequence shown here is derived from an EMBL/GenBank/DDBJ whole genome shotgun (WGS) entry which is preliminary data.</text>
</comment>
<keyword evidence="3" id="KW-1185">Reference proteome</keyword>
<gene>
    <name evidence="2" type="primary">SMC3_1</name>
    <name evidence="2" type="ORF">CFP56_025522</name>
</gene>
<evidence type="ECO:0000313" key="3">
    <source>
        <dbReference type="Proteomes" id="UP000237347"/>
    </source>
</evidence>
<dbReference type="Proteomes" id="UP000237347">
    <property type="component" value="Unassembled WGS sequence"/>
</dbReference>
<organism evidence="2 3">
    <name type="scientific">Quercus suber</name>
    <name type="common">Cork oak</name>
    <dbReference type="NCBI Taxonomy" id="58331"/>
    <lineage>
        <taxon>Eukaryota</taxon>
        <taxon>Viridiplantae</taxon>
        <taxon>Streptophyta</taxon>
        <taxon>Embryophyta</taxon>
        <taxon>Tracheophyta</taxon>
        <taxon>Spermatophyta</taxon>
        <taxon>Magnoliopsida</taxon>
        <taxon>eudicotyledons</taxon>
        <taxon>Gunneridae</taxon>
        <taxon>Pentapetalae</taxon>
        <taxon>rosids</taxon>
        <taxon>fabids</taxon>
        <taxon>Fagales</taxon>
        <taxon>Fagaceae</taxon>
        <taxon>Quercus</taxon>
    </lineage>
</organism>
<evidence type="ECO:0000313" key="2">
    <source>
        <dbReference type="EMBL" id="KAK7833557.1"/>
    </source>
</evidence>
<accession>A0AAW0K3I3</accession>
<feature type="coiled-coil region" evidence="1">
    <location>
        <begin position="13"/>
        <end position="75"/>
    </location>
</feature>
<sequence length="200" mass="24010">MLNYWLSMSQSSLKTISDRMDDLTKQLRMQKDEKNKLKSLEDEYERTLQDEAKQLEQLLSKRNMLLAKQEEYSKKIRELGPLSSDAFEMYKRRSIKELHKMLQRCNEQLQQSSHVNKKALDQCVNFTEQREKLQKRQAELDAGDEGWICKLLIFFSCCLYTWLRIVRNAQLNLCACPDCEYMKLPSFWTLWASWPFMFHE</sequence>